<dbReference type="KEGG" id="orm:HTY61_17100"/>
<protein>
    <recommendedName>
        <fullName evidence="4">Tetratricopeptide repeat protein</fullName>
    </recommendedName>
</protein>
<dbReference type="AlphaFoldDB" id="A0A6N1VJU6"/>
<accession>A0A6N1VJU6</accession>
<feature type="region of interest" description="Disordered" evidence="1">
    <location>
        <begin position="268"/>
        <end position="289"/>
    </location>
</feature>
<dbReference type="EMBL" id="CP054836">
    <property type="protein sequence ID" value="QKV20045.1"/>
    <property type="molecule type" value="Genomic_DNA"/>
</dbReference>
<evidence type="ECO:0008006" key="4">
    <source>
        <dbReference type="Google" id="ProtNLM"/>
    </source>
</evidence>
<proteinExistence type="predicted"/>
<organism evidence="2 3">
    <name type="scientific">Oricola thermophila</name>
    <dbReference type="NCBI Taxonomy" id="2742145"/>
    <lineage>
        <taxon>Bacteria</taxon>
        <taxon>Pseudomonadati</taxon>
        <taxon>Pseudomonadota</taxon>
        <taxon>Alphaproteobacteria</taxon>
        <taxon>Hyphomicrobiales</taxon>
        <taxon>Ahrensiaceae</taxon>
        <taxon>Oricola</taxon>
    </lineage>
</organism>
<gene>
    <name evidence="2" type="ORF">HTY61_17100</name>
</gene>
<evidence type="ECO:0000256" key="1">
    <source>
        <dbReference type="SAM" id="MobiDB-lite"/>
    </source>
</evidence>
<dbReference type="Proteomes" id="UP000509367">
    <property type="component" value="Chromosome"/>
</dbReference>
<sequence>MFKWMFGGQRVARPEGYDEGRKLFELGMAHASRYECEKALDYYARSISICKNPAPYINRANILCKRIRYHEALQDLLEAQRLDRALANEFSYVLRREIATAEAVTHLYRNGVREKLISDFEDNGEDYVVGKIFCASFGFRHRAWKDGFVLPTIAEFHFFNELDNVRKFDRLDLYPEVSEYLDLYPEEFIDQKVANCPDDEAYRKAELTLHSFLCVYDEKTMIRLRRVMLYSLHERLLDNDYPEVTGSLTDPMPSVIKEAYSFVYGEDYNSDRDDDDDCDLGPVSSSDLR</sequence>
<dbReference type="Gene3D" id="1.25.40.10">
    <property type="entry name" value="Tetratricopeptide repeat domain"/>
    <property type="match status" value="1"/>
</dbReference>
<dbReference type="SUPFAM" id="SSF48452">
    <property type="entry name" value="TPR-like"/>
    <property type="match status" value="1"/>
</dbReference>
<reference evidence="2 3" key="1">
    <citation type="submission" date="2020-06" db="EMBL/GenBank/DDBJ databases">
        <title>Oricola thermophila sp. nov. isolated from a tidal sediments.</title>
        <authorList>
            <person name="Kwon K.K."/>
            <person name="Yang S.-H."/>
            <person name="Park M.-J."/>
        </authorList>
    </citation>
    <scope>NUCLEOTIDE SEQUENCE [LARGE SCALE GENOMIC DNA]</scope>
    <source>
        <strain evidence="2 3">MEBiC13590</strain>
    </source>
</reference>
<dbReference type="RefSeq" id="WP_175277936.1">
    <property type="nucleotide sequence ID" value="NZ_CP054836.1"/>
</dbReference>
<keyword evidence="3" id="KW-1185">Reference proteome</keyword>
<evidence type="ECO:0000313" key="3">
    <source>
        <dbReference type="Proteomes" id="UP000509367"/>
    </source>
</evidence>
<evidence type="ECO:0000313" key="2">
    <source>
        <dbReference type="EMBL" id="QKV20045.1"/>
    </source>
</evidence>
<name>A0A6N1VJU6_9HYPH</name>
<dbReference type="InterPro" id="IPR011990">
    <property type="entry name" value="TPR-like_helical_dom_sf"/>
</dbReference>